<comment type="caution">
    <text evidence="2">The sequence shown here is derived from an EMBL/GenBank/DDBJ whole genome shotgun (WGS) entry which is preliminary data.</text>
</comment>
<dbReference type="Proteomes" id="UP001627284">
    <property type="component" value="Unassembled WGS sequence"/>
</dbReference>
<dbReference type="InterPro" id="IPR039265">
    <property type="entry name" value="DIR1-like"/>
</dbReference>
<dbReference type="SUPFAM" id="SSF47699">
    <property type="entry name" value="Bifunctional inhibitor/lipid-transfer protein/seed storage 2S albumin"/>
    <property type="match status" value="1"/>
</dbReference>
<dbReference type="Pfam" id="PF14368">
    <property type="entry name" value="LTP_2"/>
    <property type="match status" value="1"/>
</dbReference>
<dbReference type="PANTHER" id="PTHR33122:SF63">
    <property type="entry name" value="BIFUNCTIONAL INHIBITOR_PLANT LIPID TRANSFER PROTEIN_SEED STORAGE HELICAL DOMAIN-CONTAINING PROTEIN"/>
    <property type="match status" value="1"/>
</dbReference>
<dbReference type="Gene3D" id="1.10.110.10">
    <property type="entry name" value="Plant lipid-transfer and hydrophobic proteins"/>
    <property type="match status" value="1"/>
</dbReference>
<sequence>YFIHFHTHIERKKERKKEIEMEHYNFAKIYMTLALFAIVLSSVTIEVARAQGICNVSGEGLMSCRPSITPPYPTAPTAQCCNALSHADMNCLCSYKNSQLLPSLGIDPNLAIQLPQKCRLPNPPRC</sequence>
<evidence type="ECO:0000313" key="2">
    <source>
        <dbReference type="EMBL" id="KAL3375658.1"/>
    </source>
</evidence>
<dbReference type="SMART" id="SM00499">
    <property type="entry name" value="AAI"/>
    <property type="match status" value="1"/>
</dbReference>
<evidence type="ECO:0000259" key="1">
    <source>
        <dbReference type="SMART" id="SM00499"/>
    </source>
</evidence>
<dbReference type="CDD" id="cd04660">
    <property type="entry name" value="nsLTP_like"/>
    <property type="match status" value="1"/>
</dbReference>
<evidence type="ECO:0000313" key="3">
    <source>
        <dbReference type="Proteomes" id="UP001627284"/>
    </source>
</evidence>
<keyword evidence="3" id="KW-1185">Reference proteome</keyword>
<dbReference type="InterPro" id="IPR036312">
    <property type="entry name" value="Bifun_inhib/LTP/seed_sf"/>
</dbReference>
<proteinExistence type="predicted"/>
<dbReference type="InterPro" id="IPR044741">
    <property type="entry name" value="NsLTP-like"/>
</dbReference>
<feature type="non-terminal residue" evidence="2">
    <location>
        <position position="1"/>
    </location>
</feature>
<dbReference type="InterPro" id="IPR016140">
    <property type="entry name" value="Bifunc_inhib/LTP/seed_store"/>
</dbReference>
<gene>
    <name evidence="2" type="ORF">AABB24_006893</name>
</gene>
<protein>
    <recommendedName>
        <fullName evidence="1">Bifunctional inhibitor/plant lipid transfer protein/seed storage helical domain-containing protein</fullName>
    </recommendedName>
</protein>
<dbReference type="EMBL" id="JBJKTR010000003">
    <property type="protein sequence ID" value="KAL3375658.1"/>
    <property type="molecule type" value="Genomic_DNA"/>
</dbReference>
<feature type="domain" description="Bifunctional inhibitor/plant lipid transfer protein/seed storage helical" evidence="1">
    <location>
        <begin position="54"/>
        <end position="126"/>
    </location>
</feature>
<accession>A0ABD2V3D9</accession>
<reference evidence="2 3" key="1">
    <citation type="submission" date="2024-05" db="EMBL/GenBank/DDBJ databases">
        <title>De novo assembly of an allotetraploid wild potato.</title>
        <authorList>
            <person name="Hosaka A.J."/>
        </authorList>
    </citation>
    <scope>NUCLEOTIDE SEQUENCE [LARGE SCALE GENOMIC DNA]</scope>
    <source>
        <tissue evidence="2">Young leaves</tissue>
    </source>
</reference>
<dbReference type="AlphaFoldDB" id="A0ABD2V3D9"/>
<dbReference type="PANTHER" id="PTHR33122">
    <property type="entry name" value="LIPID BINDING PROTEIN-RELATED"/>
    <property type="match status" value="1"/>
</dbReference>
<organism evidence="2 3">
    <name type="scientific">Solanum stoloniferum</name>
    <dbReference type="NCBI Taxonomy" id="62892"/>
    <lineage>
        <taxon>Eukaryota</taxon>
        <taxon>Viridiplantae</taxon>
        <taxon>Streptophyta</taxon>
        <taxon>Embryophyta</taxon>
        <taxon>Tracheophyta</taxon>
        <taxon>Spermatophyta</taxon>
        <taxon>Magnoliopsida</taxon>
        <taxon>eudicotyledons</taxon>
        <taxon>Gunneridae</taxon>
        <taxon>Pentapetalae</taxon>
        <taxon>asterids</taxon>
        <taxon>lamiids</taxon>
        <taxon>Solanales</taxon>
        <taxon>Solanaceae</taxon>
        <taxon>Solanoideae</taxon>
        <taxon>Solaneae</taxon>
        <taxon>Solanum</taxon>
    </lineage>
</organism>
<name>A0ABD2V3D9_9SOLN</name>